<dbReference type="AlphaFoldDB" id="A0A6G8Q4T3"/>
<organism evidence="1 2">
    <name type="scientific">Rubrobacter tropicus</name>
    <dbReference type="NCBI Taxonomy" id="2653851"/>
    <lineage>
        <taxon>Bacteria</taxon>
        <taxon>Bacillati</taxon>
        <taxon>Actinomycetota</taxon>
        <taxon>Rubrobacteria</taxon>
        <taxon>Rubrobacterales</taxon>
        <taxon>Rubrobacteraceae</taxon>
        <taxon>Rubrobacter</taxon>
    </lineage>
</organism>
<evidence type="ECO:0000313" key="1">
    <source>
        <dbReference type="EMBL" id="QIN81448.1"/>
    </source>
</evidence>
<gene>
    <name evidence="1" type="ORF">GBA63_01505</name>
</gene>
<dbReference type="EMBL" id="CP045119">
    <property type="protein sequence ID" value="QIN81448.1"/>
    <property type="molecule type" value="Genomic_DNA"/>
</dbReference>
<protein>
    <submittedName>
        <fullName evidence="1">Uncharacterized protein</fullName>
    </submittedName>
</protein>
<evidence type="ECO:0000313" key="2">
    <source>
        <dbReference type="Proteomes" id="UP000501452"/>
    </source>
</evidence>
<reference evidence="1 2" key="1">
    <citation type="submission" date="2019-10" db="EMBL/GenBank/DDBJ databases">
        <title>Rubrobacter sp nov SCSIO 52090 isolated from a deep-sea sediment in the South China Sea.</title>
        <authorList>
            <person name="Chen R.W."/>
        </authorList>
    </citation>
    <scope>NUCLEOTIDE SEQUENCE [LARGE SCALE GENOMIC DNA]</scope>
    <source>
        <strain evidence="1 2">SCSIO 52909</strain>
    </source>
</reference>
<dbReference type="Proteomes" id="UP000501452">
    <property type="component" value="Chromosome"/>
</dbReference>
<dbReference type="KEGG" id="rub:GBA63_01505"/>
<name>A0A6G8Q4T3_9ACTN</name>
<sequence>MAENDIGGALDLTVASLGEGVVRLGVSAALPEISAWQERLAASGDPGLSAVAETLSELKAQLDPDGFDPVSVGALLMSLGDQVERVAGAEVGEQVGRKLSQLGVLLGKEGDALTDRATRV</sequence>
<proteinExistence type="predicted"/>
<accession>A0A6G8Q4T3</accession>
<keyword evidence="2" id="KW-1185">Reference proteome</keyword>
<dbReference type="RefSeq" id="WP_166172836.1">
    <property type="nucleotide sequence ID" value="NZ_CP045119.1"/>
</dbReference>